<feature type="signal peptide" evidence="2">
    <location>
        <begin position="1"/>
        <end position="30"/>
    </location>
</feature>
<comment type="caution">
    <text evidence="3">The sequence shown here is derived from an EMBL/GenBank/DDBJ whole genome shotgun (WGS) entry which is preliminary data.</text>
</comment>
<dbReference type="EMBL" id="JBHSIW010000007">
    <property type="protein sequence ID" value="MFC4903457.1"/>
    <property type="molecule type" value="Genomic_DNA"/>
</dbReference>
<keyword evidence="2" id="KW-0732">Signal</keyword>
<sequence>MTAVKKWVAAGSSAAVLAGGLFLGAPAAHADTCAAPEMSATVSNLVTAADHLHDTSVHFNSLVTDQDVLAQLQAQQAVLEDAIVNDDTIERAQGAWNAILGLQQGYADATEDPAIDAAYAASSSAAANFESTAREARAQGEVFMEDGAALVALFQGNCGPLFTGADDWTGSDDTADWTGAEGDSASGVNQGINMQTAEETGPGAGVLAALLASVAAVAGAVAFRMRRTRA</sequence>
<evidence type="ECO:0000313" key="3">
    <source>
        <dbReference type="EMBL" id="MFC4903457.1"/>
    </source>
</evidence>
<evidence type="ECO:0008006" key="5">
    <source>
        <dbReference type="Google" id="ProtNLM"/>
    </source>
</evidence>
<proteinExistence type="predicted"/>
<feature type="transmembrane region" description="Helical" evidence="1">
    <location>
        <begin position="203"/>
        <end position="223"/>
    </location>
</feature>
<dbReference type="RefSeq" id="WP_277550767.1">
    <property type="nucleotide sequence ID" value="NZ_JARAMH010000004.1"/>
</dbReference>
<keyword evidence="1" id="KW-0472">Membrane</keyword>
<name>A0ABV9TKE3_9MICC</name>
<gene>
    <name evidence="3" type="ORF">ACFPCS_07745</name>
</gene>
<evidence type="ECO:0000256" key="1">
    <source>
        <dbReference type="SAM" id="Phobius"/>
    </source>
</evidence>
<feature type="chain" id="PRO_5047303825" description="Gram-positive cocci surface proteins LPxTG domain-containing protein" evidence="2">
    <location>
        <begin position="31"/>
        <end position="230"/>
    </location>
</feature>
<evidence type="ECO:0000256" key="2">
    <source>
        <dbReference type="SAM" id="SignalP"/>
    </source>
</evidence>
<keyword evidence="1" id="KW-1133">Transmembrane helix</keyword>
<protein>
    <recommendedName>
        <fullName evidence="5">Gram-positive cocci surface proteins LPxTG domain-containing protein</fullName>
    </recommendedName>
</protein>
<organism evidence="3 4">
    <name type="scientific">Kocuria oceani</name>
    <dbReference type="NCBI Taxonomy" id="988827"/>
    <lineage>
        <taxon>Bacteria</taxon>
        <taxon>Bacillati</taxon>
        <taxon>Actinomycetota</taxon>
        <taxon>Actinomycetes</taxon>
        <taxon>Micrococcales</taxon>
        <taxon>Micrococcaceae</taxon>
        <taxon>Kocuria</taxon>
    </lineage>
</organism>
<evidence type="ECO:0000313" key="4">
    <source>
        <dbReference type="Proteomes" id="UP001595797"/>
    </source>
</evidence>
<keyword evidence="4" id="KW-1185">Reference proteome</keyword>
<keyword evidence="1" id="KW-0812">Transmembrane</keyword>
<reference evidence="4" key="1">
    <citation type="journal article" date="2019" name="Int. J. Syst. Evol. Microbiol.">
        <title>The Global Catalogue of Microorganisms (GCM) 10K type strain sequencing project: providing services to taxonomists for standard genome sequencing and annotation.</title>
        <authorList>
            <consortium name="The Broad Institute Genomics Platform"/>
            <consortium name="The Broad Institute Genome Sequencing Center for Infectious Disease"/>
            <person name="Wu L."/>
            <person name="Ma J."/>
        </authorList>
    </citation>
    <scope>NUCLEOTIDE SEQUENCE [LARGE SCALE GENOMIC DNA]</scope>
    <source>
        <strain evidence="4">CGMCC 4.6946</strain>
    </source>
</reference>
<accession>A0ABV9TKE3</accession>
<dbReference type="Proteomes" id="UP001595797">
    <property type="component" value="Unassembled WGS sequence"/>
</dbReference>